<dbReference type="RefSeq" id="WP_138224675.1">
    <property type="nucleotide sequence ID" value="NZ_CP040396.1"/>
</dbReference>
<evidence type="ECO:0000313" key="2">
    <source>
        <dbReference type="Proteomes" id="UP000300879"/>
    </source>
</evidence>
<organism evidence="1 2">
    <name type="scientific">Paenibacillus algicola</name>
    <dbReference type="NCBI Taxonomy" id="2565926"/>
    <lineage>
        <taxon>Bacteria</taxon>
        <taxon>Bacillati</taxon>
        <taxon>Bacillota</taxon>
        <taxon>Bacilli</taxon>
        <taxon>Bacillales</taxon>
        <taxon>Paenibacillaceae</taxon>
        <taxon>Paenibacillus</taxon>
    </lineage>
</organism>
<dbReference type="Proteomes" id="UP000300879">
    <property type="component" value="Chromosome"/>
</dbReference>
<evidence type="ECO:0008006" key="3">
    <source>
        <dbReference type="Google" id="ProtNLM"/>
    </source>
</evidence>
<dbReference type="AlphaFoldDB" id="A0A4P8XGZ7"/>
<dbReference type="OrthoDB" id="38684at2"/>
<evidence type="ECO:0000313" key="1">
    <source>
        <dbReference type="EMBL" id="QCT01558.1"/>
    </source>
</evidence>
<dbReference type="SUPFAM" id="SSF48208">
    <property type="entry name" value="Six-hairpin glycosidases"/>
    <property type="match status" value="1"/>
</dbReference>
<sequence>MDTVKYEYDDRGRFVVEQYNRAEPFSSFLPGMAGKTGIPLWLFYVNRGQGVASFGIEDKNSAIMEFFPANKAYQLVPQQGFRTFIKYRTAQGEGFLEPFAIEEAGRDRTERMLISPNMLELEGSYQSEGFTVKVSYFTMPGESFAALVRDVSITNISGQTMDLEVLDGMPAVIPYGMNHSAYKELGYTLRSWMDVQHLELGIPLYSLRGSIADTAEVNAISGGHFYLGSASHSRLRPCKPGRPIVDMDLIFEQNTSLTRPDGFLNRGLEALQSAPQVTTNKVPGAFTGAIQTLQHGESLQIISMTGHVKDIGRIHARAEEFVSPVYIERKKQEASEVVSQYTQDVETRTALPQFDEYIKQSYTDNFLRGGYPLILDNGTEEGAVYHIFSRKHGDLERDYNFFKLLPTFYSQGNGNYRDANQNRRCDIFIHPQVHDFNIRMFLSLIQPDGYNPLVVKGCSFRLKDTAGLLEHVEEEHRETMSRFFDKPYHPGELLNHMMDKHIALVITPEEFMQEALRRSEQSFEAEFGEGYWIDHWTYNMDLVESYLTIYPDRQEDLLYGSKSYTYFDSPAFVAPRSRKYVLTQEGGVRQYGAIEENEDKERRLSHASGGHWVTSANGGGEVYRSTLFEKLLILAAVKFATLDPEGLGVEMEAGKPGWNDSMNGLPGLFASGFGETCELKRLMEALEQWNTQEISIPAEAAELMDTIAVELEHYETSEEASRNMLYWDHVSSARELYRSRVAEGFEGSETKLSPERIGQLLKRCLSKLEDAMQRALAIGNGIYPTYFCYEAESYTLLEDEEGKAQYDAKGRPLVKVEQFRRVDVPRFLEGPVRAFKVLKKDEERKQLYKAIRSSGIYDRKLKMYKVNESLAGQPLELGRSTIFTPGWLENESIFMHMSYKYLLELLKGGLYKEFFEDMKHSMPPFFDPAVYGRSILENSSFIASSANPDETLHGRGFVARLSGSTAEFLNMWFVMMAGEQPFQVKDEGLTLRLLPKLPGWLFDESGEVSFRFLGACEVTYCNSQRQDTFALNSSSIRYVLTLQDGSKVETSGVISEPYASLVRSGKVAAIRVQLFS</sequence>
<protein>
    <recommendedName>
        <fullName evidence="3">Cellobiose phosphorylase</fullName>
    </recommendedName>
</protein>
<dbReference type="GO" id="GO:0005975">
    <property type="term" value="P:carbohydrate metabolic process"/>
    <property type="evidence" value="ECO:0007669"/>
    <property type="project" value="InterPro"/>
</dbReference>
<dbReference type="KEGG" id="palo:E6C60_0837"/>
<keyword evidence="2" id="KW-1185">Reference proteome</keyword>
<gene>
    <name evidence="1" type="ORF">E6C60_0837</name>
</gene>
<proteinExistence type="predicted"/>
<reference evidence="1 2" key="1">
    <citation type="submission" date="2019-05" db="EMBL/GenBank/DDBJ databases">
        <authorList>
            <person name="Chen C."/>
        </authorList>
    </citation>
    <scope>NUCLEOTIDE SEQUENCE [LARGE SCALE GENOMIC DNA]</scope>
    <source>
        <strain evidence="1 2">HB172198</strain>
    </source>
</reference>
<dbReference type="EMBL" id="CP040396">
    <property type="protein sequence ID" value="QCT01558.1"/>
    <property type="molecule type" value="Genomic_DNA"/>
</dbReference>
<dbReference type="InterPro" id="IPR008928">
    <property type="entry name" value="6-hairpin_glycosidase_sf"/>
</dbReference>
<accession>A0A4P8XGZ7</accession>
<name>A0A4P8XGZ7_9BACL</name>